<sequence>MVLGWAVHSVRIRLVTKARSVAVLEERTFRR</sequence>
<protein>
    <submittedName>
        <fullName evidence="1">Uncharacterized protein</fullName>
    </submittedName>
</protein>
<dbReference type="VEuPathDB" id="VectorBase:ADIR014354"/>
<dbReference type="AlphaFoldDB" id="A0A182NWU4"/>
<evidence type="ECO:0000313" key="2">
    <source>
        <dbReference type="Proteomes" id="UP000075884"/>
    </source>
</evidence>
<dbReference type="EnsemblMetazoa" id="ADIR014354-RA">
    <property type="protein sequence ID" value="ADIR014354-PA"/>
    <property type="gene ID" value="ADIR014354"/>
</dbReference>
<evidence type="ECO:0000313" key="1">
    <source>
        <dbReference type="EnsemblMetazoa" id="ADIR014354-PA"/>
    </source>
</evidence>
<proteinExistence type="predicted"/>
<accession>A0A182NWU4</accession>
<keyword evidence="2" id="KW-1185">Reference proteome</keyword>
<organism evidence="1 2">
    <name type="scientific">Anopheles dirus</name>
    <dbReference type="NCBI Taxonomy" id="7168"/>
    <lineage>
        <taxon>Eukaryota</taxon>
        <taxon>Metazoa</taxon>
        <taxon>Ecdysozoa</taxon>
        <taxon>Arthropoda</taxon>
        <taxon>Hexapoda</taxon>
        <taxon>Insecta</taxon>
        <taxon>Pterygota</taxon>
        <taxon>Neoptera</taxon>
        <taxon>Endopterygota</taxon>
        <taxon>Diptera</taxon>
        <taxon>Nematocera</taxon>
        <taxon>Culicoidea</taxon>
        <taxon>Culicidae</taxon>
        <taxon>Anophelinae</taxon>
        <taxon>Anopheles</taxon>
    </lineage>
</organism>
<dbReference type="Proteomes" id="UP000075884">
    <property type="component" value="Unassembled WGS sequence"/>
</dbReference>
<reference evidence="2" key="1">
    <citation type="submission" date="2013-03" db="EMBL/GenBank/DDBJ databases">
        <title>The Genome Sequence of Anopheles dirus WRAIR2.</title>
        <authorList>
            <consortium name="The Broad Institute Genomics Platform"/>
            <person name="Neafsey D.E."/>
            <person name="Walton C."/>
            <person name="Walker B."/>
            <person name="Young S.K."/>
            <person name="Zeng Q."/>
            <person name="Gargeya S."/>
            <person name="Fitzgerald M."/>
            <person name="Haas B."/>
            <person name="Abouelleil A."/>
            <person name="Allen A.W."/>
            <person name="Alvarado L."/>
            <person name="Arachchi H.M."/>
            <person name="Berlin A.M."/>
            <person name="Chapman S.B."/>
            <person name="Gainer-Dewar J."/>
            <person name="Goldberg J."/>
            <person name="Griggs A."/>
            <person name="Gujja S."/>
            <person name="Hansen M."/>
            <person name="Howarth C."/>
            <person name="Imamovic A."/>
            <person name="Ireland A."/>
            <person name="Larimer J."/>
            <person name="McCowan C."/>
            <person name="Murphy C."/>
            <person name="Pearson M."/>
            <person name="Poon T.W."/>
            <person name="Priest M."/>
            <person name="Roberts A."/>
            <person name="Saif S."/>
            <person name="Shea T."/>
            <person name="Sisk P."/>
            <person name="Sykes S."/>
            <person name="Wortman J."/>
            <person name="Nusbaum C."/>
            <person name="Birren B."/>
        </authorList>
    </citation>
    <scope>NUCLEOTIDE SEQUENCE [LARGE SCALE GENOMIC DNA]</scope>
    <source>
        <strain evidence="2">WRAIR2</strain>
    </source>
</reference>
<name>A0A182NWU4_9DIPT</name>
<reference evidence="1" key="2">
    <citation type="submission" date="2020-05" db="UniProtKB">
        <authorList>
            <consortium name="EnsemblMetazoa"/>
        </authorList>
    </citation>
    <scope>IDENTIFICATION</scope>
    <source>
        <strain evidence="1">WRAIR2</strain>
    </source>
</reference>